<dbReference type="InterPro" id="IPR050679">
    <property type="entry name" value="Bact_HTH_transcr_reg"/>
</dbReference>
<dbReference type="SMART" id="SM00866">
    <property type="entry name" value="UTRA"/>
    <property type="match status" value="1"/>
</dbReference>
<organism evidence="5 6">
    <name type="scientific">Chelatococcus asaccharovorans</name>
    <dbReference type="NCBI Taxonomy" id="28210"/>
    <lineage>
        <taxon>Bacteria</taxon>
        <taxon>Pseudomonadati</taxon>
        <taxon>Pseudomonadota</taxon>
        <taxon>Alphaproteobacteria</taxon>
        <taxon>Hyphomicrobiales</taxon>
        <taxon>Chelatococcaceae</taxon>
        <taxon>Chelatococcus</taxon>
    </lineage>
</organism>
<dbReference type="PROSITE" id="PS50949">
    <property type="entry name" value="HTH_GNTR"/>
    <property type="match status" value="1"/>
</dbReference>
<sequence length="257" mass="29274">MASTRLNLPGNLKMITSRGALAVHLRIIEDFETRILSGLWHTGFRIPTEHEIAAEYNCSRPTVAKALMLLEQKGMIMRRKRAGSFVRRPPAQSVILQALDPATEISARNQKRRYEVLSRVVRRTTSGDRAKLRMRSGRVLSIVTRDWADDVIYCLEERLFNLDTIPDAEHIDFDKTPPSEWLVLRVPWRTGDNSIFAEEASESHAEALQVRPGAALLCIERQVYVSTGYLSYSITRYPASQQRLRAHYDTSAIHPTT</sequence>
<dbReference type="PRINTS" id="PR00035">
    <property type="entry name" value="HTHGNTR"/>
</dbReference>
<dbReference type="Pfam" id="PF07702">
    <property type="entry name" value="UTRA"/>
    <property type="match status" value="1"/>
</dbReference>
<dbReference type="PANTHER" id="PTHR44846">
    <property type="entry name" value="MANNOSYL-D-GLYCERATE TRANSPORT/METABOLISM SYSTEM REPRESSOR MNGR-RELATED"/>
    <property type="match status" value="1"/>
</dbReference>
<keyword evidence="6" id="KW-1185">Reference proteome</keyword>
<dbReference type="InterPro" id="IPR000524">
    <property type="entry name" value="Tscrpt_reg_HTH_GntR"/>
</dbReference>
<name>A0A2V3UAT2_9HYPH</name>
<evidence type="ECO:0000256" key="3">
    <source>
        <dbReference type="ARBA" id="ARBA00023163"/>
    </source>
</evidence>
<dbReference type="SUPFAM" id="SSF64288">
    <property type="entry name" value="Chorismate lyase-like"/>
    <property type="match status" value="1"/>
</dbReference>
<evidence type="ECO:0000256" key="2">
    <source>
        <dbReference type="ARBA" id="ARBA00023125"/>
    </source>
</evidence>
<keyword evidence="3" id="KW-0804">Transcription</keyword>
<accession>A0A2V3UAT2</accession>
<feature type="domain" description="HTH gntR-type" evidence="4">
    <location>
        <begin position="21"/>
        <end position="89"/>
    </location>
</feature>
<dbReference type="InterPro" id="IPR036390">
    <property type="entry name" value="WH_DNA-bd_sf"/>
</dbReference>
<gene>
    <name evidence="5" type="ORF">C7450_110216</name>
</gene>
<keyword evidence="1" id="KW-0805">Transcription regulation</keyword>
<dbReference type="Gene3D" id="1.10.10.10">
    <property type="entry name" value="Winged helix-like DNA-binding domain superfamily/Winged helix DNA-binding domain"/>
    <property type="match status" value="1"/>
</dbReference>
<dbReference type="GO" id="GO:0003677">
    <property type="term" value="F:DNA binding"/>
    <property type="evidence" value="ECO:0007669"/>
    <property type="project" value="UniProtKB-KW"/>
</dbReference>
<dbReference type="EMBL" id="QJJK01000010">
    <property type="protein sequence ID" value="PXW55277.1"/>
    <property type="molecule type" value="Genomic_DNA"/>
</dbReference>
<dbReference type="SMART" id="SM00345">
    <property type="entry name" value="HTH_GNTR"/>
    <property type="match status" value="1"/>
</dbReference>
<dbReference type="InterPro" id="IPR036388">
    <property type="entry name" value="WH-like_DNA-bd_sf"/>
</dbReference>
<evidence type="ECO:0000259" key="4">
    <source>
        <dbReference type="PROSITE" id="PS50949"/>
    </source>
</evidence>
<dbReference type="Gene3D" id="3.40.1410.10">
    <property type="entry name" value="Chorismate lyase-like"/>
    <property type="match status" value="1"/>
</dbReference>
<reference evidence="5 6" key="1">
    <citation type="submission" date="2018-05" db="EMBL/GenBank/DDBJ databases">
        <title>Genomic Encyclopedia of Type Strains, Phase IV (KMG-IV): sequencing the most valuable type-strain genomes for metagenomic binning, comparative biology and taxonomic classification.</title>
        <authorList>
            <person name="Goeker M."/>
        </authorList>
    </citation>
    <scope>NUCLEOTIDE SEQUENCE [LARGE SCALE GENOMIC DNA]</scope>
    <source>
        <strain evidence="5 6">DSM 6462</strain>
    </source>
</reference>
<dbReference type="Pfam" id="PF00392">
    <property type="entry name" value="GntR"/>
    <property type="match status" value="1"/>
</dbReference>
<dbReference type="InterPro" id="IPR011663">
    <property type="entry name" value="UTRA"/>
</dbReference>
<evidence type="ECO:0000313" key="6">
    <source>
        <dbReference type="Proteomes" id="UP000248021"/>
    </source>
</evidence>
<keyword evidence="2" id="KW-0238">DNA-binding</keyword>
<dbReference type="GO" id="GO:0003700">
    <property type="term" value="F:DNA-binding transcription factor activity"/>
    <property type="evidence" value="ECO:0007669"/>
    <property type="project" value="InterPro"/>
</dbReference>
<dbReference type="Proteomes" id="UP000248021">
    <property type="component" value="Unassembled WGS sequence"/>
</dbReference>
<dbReference type="InterPro" id="IPR028978">
    <property type="entry name" value="Chorismate_lyase_/UTRA_dom_sf"/>
</dbReference>
<dbReference type="SUPFAM" id="SSF46785">
    <property type="entry name" value="Winged helix' DNA-binding domain"/>
    <property type="match status" value="1"/>
</dbReference>
<evidence type="ECO:0000256" key="1">
    <source>
        <dbReference type="ARBA" id="ARBA00023015"/>
    </source>
</evidence>
<protein>
    <submittedName>
        <fullName evidence="5">GntR family histidine utilization transcriptional repressor</fullName>
    </submittedName>
</protein>
<evidence type="ECO:0000313" key="5">
    <source>
        <dbReference type="EMBL" id="PXW55277.1"/>
    </source>
</evidence>
<dbReference type="PANTHER" id="PTHR44846:SF16">
    <property type="entry name" value="TRANSCRIPTIONAL REGULATOR PHNF-RELATED"/>
    <property type="match status" value="1"/>
</dbReference>
<proteinExistence type="predicted"/>
<dbReference type="CDD" id="cd07377">
    <property type="entry name" value="WHTH_GntR"/>
    <property type="match status" value="1"/>
</dbReference>
<comment type="caution">
    <text evidence="5">The sequence shown here is derived from an EMBL/GenBank/DDBJ whole genome shotgun (WGS) entry which is preliminary data.</text>
</comment>
<dbReference type="AlphaFoldDB" id="A0A2V3UAT2"/>